<sequence>MHNLFSETITNEQIINAFDSIYPDIKEAELIENTSLSRTKLDNGNFRIDFGIEFNLPIGADEVGEDFKLSSGDKIKINIEK</sequence>
<protein>
    <submittedName>
        <fullName evidence="1">Uncharacterized protein</fullName>
    </submittedName>
</protein>
<evidence type="ECO:0000313" key="1">
    <source>
        <dbReference type="EMBL" id="KRL89862.1"/>
    </source>
</evidence>
<keyword evidence="2" id="KW-1185">Reference proteome</keyword>
<dbReference type="STRING" id="1423763.FC46_GL000510"/>
<gene>
    <name evidence="1" type="ORF">FC46_GL000510</name>
</gene>
<dbReference type="Proteomes" id="UP000051036">
    <property type="component" value="Unassembled WGS sequence"/>
</dbReference>
<dbReference type="EMBL" id="AZFM01000017">
    <property type="protein sequence ID" value="KRL89862.1"/>
    <property type="molecule type" value="Genomic_DNA"/>
</dbReference>
<dbReference type="RefSeq" id="WP_057798837.1">
    <property type="nucleotide sequence ID" value="NZ_AZFM01000017.1"/>
</dbReference>
<organism evidence="1 2">
    <name type="scientific">Lactobacillus kalixensis DSM 16043</name>
    <dbReference type="NCBI Taxonomy" id="1423763"/>
    <lineage>
        <taxon>Bacteria</taxon>
        <taxon>Bacillati</taxon>
        <taxon>Bacillota</taxon>
        <taxon>Bacilli</taxon>
        <taxon>Lactobacillales</taxon>
        <taxon>Lactobacillaceae</taxon>
        <taxon>Lactobacillus</taxon>
    </lineage>
</organism>
<reference evidence="1 2" key="1">
    <citation type="journal article" date="2015" name="Genome Announc.">
        <title>Expanding the biotechnology potential of lactobacilli through comparative genomics of 213 strains and associated genera.</title>
        <authorList>
            <person name="Sun Z."/>
            <person name="Harris H.M."/>
            <person name="McCann A."/>
            <person name="Guo C."/>
            <person name="Argimon S."/>
            <person name="Zhang W."/>
            <person name="Yang X."/>
            <person name="Jeffery I.B."/>
            <person name="Cooney J.C."/>
            <person name="Kagawa T.F."/>
            <person name="Liu W."/>
            <person name="Song Y."/>
            <person name="Salvetti E."/>
            <person name="Wrobel A."/>
            <person name="Rasinkangas P."/>
            <person name="Parkhill J."/>
            <person name="Rea M.C."/>
            <person name="O'Sullivan O."/>
            <person name="Ritari J."/>
            <person name="Douillard F.P."/>
            <person name="Paul Ross R."/>
            <person name="Yang R."/>
            <person name="Briner A.E."/>
            <person name="Felis G.E."/>
            <person name="de Vos W.M."/>
            <person name="Barrangou R."/>
            <person name="Klaenhammer T.R."/>
            <person name="Caufield P.W."/>
            <person name="Cui Y."/>
            <person name="Zhang H."/>
            <person name="O'Toole P.W."/>
        </authorList>
    </citation>
    <scope>NUCLEOTIDE SEQUENCE [LARGE SCALE GENOMIC DNA]</scope>
    <source>
        <strain evidence="1 2">DSM 16043</strain>
    </source>
</reference>
<dbReference type="OrthoDB" id="9811006at2"/>
<proteinExistence type="predicted"/>
<name>A0A0R1U957_9LACO</name>
<evidence type="ECO:0000313" key="2">
    <source>
        <dbReference type="Proteomes" id="UP000051036"/>
    </source>
</evidence>
<dbReference type="PATRIC" id="fig|1423763.3.peg.514"/>
<dbReference type="AlphaFoldDB" id="A0A0R1U957"/>
<accession>A0A0R1U957</accession>
<comment type="caution">
    <text evidence="1">The sequence shown here is derived from an EMBL/GenBank/DDBJ whole genome shotgun (WGS) entry which is preliminary data.</text>
</comment>